<dbReference type="Proteomes" id="UP000234681">
    <property type="component" value="Chromosome 2"/>
</dbReference>
<evidence type="ECO:0000313" key="1">
    <source>
        <dbReference type="EMBL" id="EDL85435.1"/>
    </source>
</evidence>
<dbReference type="EMBL" id="CH474015">
    <property type="protein sequence ID" value="EDL85435.1"/>
    <property type="molecule type" value="Genomic_DNA"/>
</dbReference>
<proteinExistence type="predicted"/>
<gene>
    <name evidence="1" type="ORF">rCG_51854</name>
</gene>
<sequence length="57" mass="6702">MTSKENIGMSGYQKYTIPPTSLVCKIVHWSKESPRTWVCALHWLMCYQPAQFKNLLR</sequence>
<reference evidence="1 2" key="1">
    <citation type="submission" date="2005-09" db="EMBL/GenBank/DDBJ databases">
        <authorList>
            <person name="Mural R.J."/>
            <person name="Li P.W."/>
            <person name="Adams M.D."/>
            <person name="Amanatides P.G."/>
            <person name="Baden-Tillson H."/>
            <person name="Barnstead M."/>
            <person name="Chin S.H."/>
            <person name="Dew I."/>
            <person name="Evans C.A."/>
            <person name="Ferriera S."/>
            <person name="Flanigan M."/>
            <person name="Fosler C."/>
            <person name="Glodek A."/>
            <person name="Gu Z."/>
            <person name="Holt R.A."/>
            <person name="Jennings D."/>
            <person name="Kraft C.L."/>
            <person name="Lu F."/>
            <person name="Nguyen T."/>
            <person name="Nusskern D.R."/>
            <person name="Pfannkoch C.M."/>
            <person name="Sitter C."/>
            <person name="Sutton G.G."/>
            <person name="Venter J.C."/>
            <person name="Wang Z."/>
            <person name="Woodage T."/>
            <person name="Zheng X.H."/>
            <person name="Zhong F."/>
        </authorList>
    </citation>
    <scope>NUCLEOTIDE SEQUENCE [LARGE SCALE GENOMIC DNA]</scope>
    <source>
        <strain>BN</strain>
        <strain evidence="2">Sprague-Dawley</strain>
    </source>
</reference>
<evidence type="ECO:0000313" key="2">
    <source>
        <dbReference type="Proteomes" id="UP000234681"/>
    </source>
</evidence>
<protein>
    <submittedName>
        <fullName evidence="1">RCG51854</fullName>
    </submittedName>
</protein>
<organism evidence="1 2">
    <name type="scientific">Rattus norvegicus</name>
    <name type="common">Rat</name>
    <dbReference type="NCBI Taxonomy" id="10116"/>
    <lineage>
        <taxon>Eukaryota</taxon>
        <taxon>Metazoa</taxon>
        <taxon>Chordata</taxon>
        <taxon>Craniata</taxon>
        <taxon>Vertebrata</taxon>
        <taxon>Euteleostomi</taxon>
        <taxon>Mammalia</taxon>
        <taxon>Eutheria</taxon>
        <taxon>Euarchontoglires</taxon>
        <taxon>Glires</taxon>
        <taxon>Rodentia</taxon>
        <taxon>Myomorpha</taxon>
        <taxon>Muroidea</taxon>
        <taxon>Muridae</taxon>
        <taxon>Murinae</taxon>
        <taxon>Rattus</taxon>
    </lineage>
</organism>
<accession>A6K3R5</accession>
<name>A6K3R5_RAT</name>
<dbReference type="AlphaFoldDB" id="A6K3R5"/>